<evidence type="ECO:0000256" key="1">
    <source>
        <dbReference type="ARBA" id="ARBA00022988"/>
    </source>
</evidence>
<evidence type="ECO:0000313" key="4">
    <source>
        <dbReference type="EMBL" id="MTW32589.1"/>
    </source>
</evidence>
<dbReference type="HAMAP" id="MF_01385">
    <property type="entry name" value="UreF"/>
    <property type="match status" value="1"/>
</dbReference>
<dbReference type="PANTHER" id="PTHR33620:SF1">
    <property type="entry name" value="UREASE ACCESSORY PROTEIN F"/>
    <property type="match status" value="1"/>
</dbReference>
<reference evidence="4 5" key="1">
    <citation type="submission" date="2019-11" db="EMBL/GenBank/DDBJ databases">
        <title>Type strains purchased from KCTC, JCM and DSMZ.</title>
        <authorList>
            <person name="Lu H."/>
        </authorList>
    </citation>
    <scope>NUCLEOTIDE SEQUENCE [LARGE SCALE GENOMIC DNA]</scope>
    <source>
        <strain evidence="4 5">DSM 103461</strain>
    </source>
</reference>
<dbReference type="InterPro" id="IPR038277">
    <property type="entry name" value="UreF_sf"/>
</dbReference>
<dbReference type="RefSeq" id="WP_155433830.1">
    <property type="nucleotide sequence ID" value="NZ_JBHLXK010000003.1"/>
</dbReference>
<dbReference type="PIRSF" id="PIRSF009467">
    <property type="entry name" value="Ureas_acces_UreF"/>
    <property type="match status" value="1"/>
</dbReference>
<keyword evidence="5" id="KW-1185">Reference proteome</keyword>
<dbReference type="Gene3D" id="1.10.4190.10">
    <property type="entry name" value="Urease accessory protein UreF"/>
    <property type="match status" value="1"/>
</dbReference>
<comment type="similarity">
    <text evidence="3">Belongs to the UreF family.</text>
</comment>
<evidence type="ECO:0000256" key="2">
    <source>
        <dbReference type="ARBA" id="ARBA00023186"/>
    </source>
</evidence>
<sequence length="226" mass="24959">MQAAALLHLLQFASPALPIGAYSYSQGLEAALERGLVHDAVTAREWIVRHLHEVVAGWEAPVCWRLMQAYTRRDWVDVAMWSERFIASRDSAEFRAETIQMGFSLSRLVAELGFVDDEMLAHLPAHSEVALPTAYACAVAALGIPHDAALLAMLFAWAENQVLVCVKSVPLGQVAGQRLLLSLRAELETAARHAQSVPDEEMSNWAPGLSLLSAQHEVQYSRLYRS</sequence>
<comment type="caution">
    <text evidence="4">The sequence shown here is derived from an EMBL/GenBank/DDBJ whole genome shotgun (WGS) entry which is preliminary data.</text>
</comment>
<dbReference type="InterPro" id="IPR002639">
    <property type="entry name" value="UreF"/>
</dbReference>
<keyword evidence="2 3" id="KW-0143">Chaperone</keyword>
<proteinExistence type="inferred from homology"/>
<dbReference type="PANTHER" id="PTHR33620">
    <property type="entry name" value="UREASE ACCESSORY PROTEIN F"/>
    <property type="match status" value="1"/>
</dbReference>
<keyword evidence="3" id="KW-0963">Cytoplasm</keyword>
<comment type="function">
    <text evidence="3">Required for maturation of urease via the functional incorporation of the urease nickel metallocenter.</text>
</comment>
<organism evidence="4 5">
    <name type="scientific">Pseudoduganella danionis</name>
    <dbReference type="NCBI Taxonomy" id="1890295"/>
    <lineage>
        <taxon>Bacteria</taxon>
        <taxon>Pseudomonadati</taxon>
        <taxon>Pseudomonadota</taxon>
        <taxon>Betaproteobacteria</taxon>
        <taxon>Burkholderiales</taxon>
        <taxon>Oxalobacteraceae</taxon>
        <taxon>Telluria group</taxon>
        <taxon>Pseudoduganella</taxon>
    </lineage>
</organism>
<evidence type="ECO:0000313" key="5">
    <source>
        <dbReference type="Proteomes" id="UP000735592"/>
    </source>
</evidence>
<name>A0ABW9SPE6_9BURK</name>
<accession>A0ABW9SPE6</accession>
<protein>
    <recommendedName>
        <fullName evidence="3">Urease accessory protein UreF</fullName>
    </recommendedName>
</protein>
<evidence type="ECO:0000256" key="3">
    <source>
        <dbReference type="HAMAP-Rule" id="MF_01385"/>
    </source>
</evidence>
<dbReference type="Pfam" id="PF01730">
    <property type="entry name" value="UreF"/>
    <property type="match status" value="1"/>
</dbReference>
<dbReference type="Proteomes" id="UP000735592">
    <property type="component" value="Unassembled WGS sequence"/>
</dbReference>
<comment type="subcellular location">
    <subcellularLocation>
        <location evidence="3">Cytoplasm</location>
    </subcellularLocation>
</comment>
<dbReference type="EMBL" id="WNKW01000001">
    <property type="protein sequence ID" value="MTW32589.1"/>
    <property type="molecule type" value="Genomic_DNA"/>
</dbReference>
<keyword evidence="1 3" id="KW-0996">Nickel insertion</keyword>
<gene>
    <name evidence="3" type="primary">ureF</name>
    <name evidence="4" type="ORF">GM655_07105</name>
</gene>
<comment type="subunit">
    <text evidence="3">UreD, UreF and UreG form a complex that acts as a GTP-hydrolysis-dependent molecular chaperone, activating the urease apoprotein by helping to assemble the nickel containing metallocenter of UreC. The UreE protein probably delivers the nickel.</text>
</comment>